<dbReference type="InterPro" id="IPR017871">
    <property type="entry name" value="ABC_transporter-like_CS"/>
</dbReference>
<keyword evidence="3 5" id="KW-0067">ATP-binding</keyword>
<dbReference type="InterPro" id="IPR017911">
    <property type="entry name" value="MacB-like_ATP-bd"/>
</dbReference>
<gene>
    <name evidence="5" type="ORF">J2S62_000121</name>
</gene>
<dbReference type="RefSeq" id="WP_310170082.1">
    <property type="nucleotide sequence ID" value="NZ_BAABHE010000002.1"/>
</dbReference>
<organism evidence="5 6">
    <name type="scientific">Enteractinococcus fodinae</name>
    <dbReference type="NCBI Taxonomy" id="684663"/>
    <lineage>
        <taxon>Bacteria</taxon>
        <taxon>Bacillati</taxon>
        <taxon>Actinomycetota</taxon>
        <taxon>Actinomycetes</taxon>
        <taxon>Micrococcales</taxon>
        <taxon>Micrococcaceae</taxon>
    </lineage>
</organism>
<evidence type="ECO:0000313" key="6">
    <source>
        <dbReference type="Proteomes" id="UP001183794"/>
    </source>
</evidence>
<dbReference type="InterPro" id="IPR003593">
    <property type="entry name" value="AAA+_ATPase"/>
</dbReference>
<keyword evidence="6" id="KW-1185">Reference proteome</keyword>
<dbReference type="PROSITE" id="PS50893">
    <property type="entry name" value="ABC_TRANSPORTER_2"/>
    <property type="match status" value="1"/>
</dbReference>
<dbReference type="PROSITE" id="PS00211">
    <property type="entry name" value="ABC_TRANSPORTER_1"/>
    <property type="match status" value="1"/>
</dbReference>
<evidence type="ECO:0000256" key="3">
    <source>
        <dbReference type="ARBA" id="ARBA00022840"/>
    </source>
</evidence>
<dbReference type="Pfam" id="PF00005">
    <property type="entry name" value="ABC_tran"/>
    <property type="match status" value="1"/>
</dbReference>
<evidence type="ECO:0000313" key="5">
    <source>
        <dbReference type="EMBL" id="MDR7345864.1"/>
    </source>
</evidence>
<proteinExistence type="predicted"/>
<evidence type="ECO:0000256" key="2">
    <source>
        <dbReference type="ARBA" id="ARBA00022741"/>
    </source>
</evidence>
<name>A0ABU2B0G5_9MICC</name>
<dbReference type="InterPro" id="IPR003439">
    <property type="entry name" value="ABC_transporter-like_ATP-bd"/>
</dbReference>
<keyword evidence="1" id="KW-0813">Transport</keyword>
<dbReference type="InterPro" id="IPR015854">
    <property type="entry name" value="ABC_transpr_LolD-like"/>
</dbReference>
<feature type="domain" description="ABC transporter" evidence="4">
    <location>
        <begin position="18"/>
        <end position="252"/>
    </location>
</feature>
<dbReference type="GO" id="GO:0005524">
    <property type="term" value="F:ATP binding"/>
    <property type="evidence" value="ECO:0007669"/>
    <property type="project" value="UniProtKB-KW"/>
</dbReference>
<reference evidence="5 6" key="1">
    <citation type="submission" date="2023-07" db="EMBL/GenBank/DDBJ databases">
        <title>Sequencing the genomes of 1000 actinobacteria strains.</title>
        <authorList>
            <person name="Klenk H.-P."/>
        </authorList>
    </citation>
    <scope>NUCLEOTIDE SEQUENCE [LARGE SCALE GENOMIC DNA]</scope>
    <source>
        <strain evidence="5 6">DSM 22966</strain>
    </source>
</reference>
<accession>A0ABU2B0G5</accession>
<dbReference type="PANTHER" id="PTHR24220">
    <property type="entry name" value="IMPORT ATP-BINDING PROTEIN"/>
    <property type="match status" value="1"/>
</dbReference>
<keyword evidence="2" id="KW-0547">Nucleotide-binding</keyword>
<dbReference type="PANTHER" id="PTHR24220:SF685">
    <property type="entry name" value="ABC TRANSPORTER RELATED"/>
    <property type="match status" value="1"/>
</dbReference>
<evidence type="ECO:0000256" key="1">
    <source>
        <dbReference type="ARBA" id="ARBA00022448"/>
    </source>
</evidence>
<dbReference type="SMART" id="SM00382">
    <property type="entry name" value="AAA"/>
    <property type="match status" value="1"/>
</dbReference>
<sequence>MTVHRAPSTPTQTISTAVAAQAVTKTFGGSDDATRVTALDNVTVAFRPGEFTAIMGPSGSGKSTLMHCLAGLDTVDSGRVAIGSTIITGMSDRDLTLLRRRRIGFIFQSFNLVPTLNARDNMLLPLDLAGTSADDDLFAHIIDTLGLADRLAHTPHELSGGQQQRVAIARALLTRPAVIFADEPTGALDSTTGTEVLELLSRSAREMGQTIIMVTHDPHAASYADRVVVLKDGAIVDQLQNPTAQTVLSALAGLGA</sequence>
<dbReference type="CDD" id="cd03255">
    <property type="entry name" value="ABC_MJ0796_LolCDE_FtsE"/>
    <property type="match status" value="1"/>
</dbReference>
<dbReference type="EMBL" id="JAVDYJ010000001">
    <property type="protein sequence ID" value="MDR7345864.1"/>
    <property type="molecule type" value="Genomic_DNA"/>
</dbReference>
<dbReference type="SUPFAM" id="SSF52540">
    <property type="entry name" value="P-loop containing nucleoside triphosphate hydrolases"/>
    <property type="match status" value="1"/>
</dbReference>
<evidence type="ECO:0000259" key="4">
    <source>
        <dbReference type="PROSITE" id="PS50893"/>
    </source>
</evidence>
<dbReference type="Proteomes" id="UP001183794">
    <property type="component" value="Unassembled WGS sequence"/>
</dbReference>
<protein>
    <submittedName>
        <fullName evidence="5">ABC transport system ATP-binding protein</fullName>
    </submittedName>
</protein>
<comment type="caution">
    <text evidence="5">The sequence shown here is derived from an EMBL/GenBank/DDBJ whole genome shotgun (WGS) entry which is preliminary data.</text>
</comment>
<dbReference type="Gene3D" id="3.40.50.300">
    <property type="entry name" value="P-loop containing nucleotide triphosphate hydrolases"/>
    <property type="match status" value="1"/>
</dbReference>
<dbReference type="InterPro" id="IPR027417">
    <property type="entry name" value="P-loop_NTPase"/>
</dbReference>